<evidence type="ECO:0000313" key="2">
    <source>
        <dbReference type="EMBL" id="UOO89239.1"/>
    </source>
</evidence>
<dbReference type="EMBL" id="CP091511">
    <property type="protein sequence ID" value="UOO89669.1"/>
    <property type="molecule type" value="Genomic_DNA"/>
</dbReference>
<gene>
    <name evidence="3" type="ORF">LVJ82_01390</name>
    <name evidence="2" type="ORF">LVJ82_17630</name>
</gene>
<dbReference type="EMBL" id="CP091511">
    <property type="protein sequence ID" value="UOO89239.1"/>
    <property type="molecule type" value="Genomic_DNA"/>
</dbReference>
<dbReference type="RefSeq" id="WP_058305555.1">
    <property type="nucleotide sequence ID" value="NZ_CABKVG010000007.1"/>
</dbReference>
<dbReference type="Proteomes" id="UP000832011">
    <property type="component" value="Chromosome"/>
</dbReference>
<feature type="region of interest" description="Disordered" evidence="1">
    <location>
        <begin position="1"/>
        <end position="27"/>
    </location>
</feature>
<evidence type="ECO:0000313" key="4">
    <source>
        <dbReference type="Proteomes" id="UP000832011"/>
    </source>
</evidence>
<name>A0ABY4E2D0_9NEIS</name>
<reference evidence="3 4" key="2">
    <citation type="journal article" date="2022" name="Res Sq">
        <title>Evolution of multicellular longitudinally dividing oral cavity symbionts (Neisseriaceae).</title>
        <authorList>
            <person name="Nyongesa S."/>
            <person name="Weber P."/>
            <person name="Bernet E."/>
            <person name="Pullido F."/>
            <person name="Nieckarz M."/>
            <person name="Delaby M."/>
            <person name="Nieves C."/>
            <person name="Viehboeck T."/>
            <person name="Krause N."/>
            <person name="Rivera-Millot A."/>
            <person name="Nakamura A."/>
            <person name="Vischer N."/>
            <person name="VanNieuwenhze M."/>
            <person name="Brun Y."/>
            <person name="Cava F."/>
            <person name="Bulgheresi S."/>
            <person name="Veyrier F."/>
        </authorList>
    </citation>
    <scope>NUCLEOTIDE SEQUENCE [LARGE SCALE GENOMIC DNA]</scope>
    <source>
        <strain evidence="3 4">SN4</strain>
    </source>
</reference>
<feature type="compositionally biased region" description="Acidic residues" evidence="1">
    <location>
        <begin position="1"/>
        <end position="18"/>
    </location>
</feature>
<evidence type="ECO:0000313" key="3">
    <source>
        <dbReference type="EMBL" id="UOO89669.1"/>
    </source>
</evidence>
<sequence length="60" mass="7098">MTGYWDIDDMSGEIDDEGNEYRNSDYRMNPDGDIEHLGDDGWELEPQEEFSLNLDDFDEF</sequence>
<accession>A0ABY4E2D0</accession>
<evidence type="ECO:0000256" key="1">
    <source>
        <dbReference type="SAM" id="MobiDB-lite"/>
    </source>
</evidence>
<organism evidence="3 4">
    <name type="scientific">Vitreoscilla massiliensis</name>
    <dbReference type="NCBI Taxonomy" id="1689272"/>
    <lineage>
        <taxon>Bacteria</taxon>
        <taxon>Pseudomonadati</taxon>
        <taxon>Pseudomonadota</taxon>
        <taxon>Betaproteobacteria</taxon>
        <taxon>Neisseriales</taxon>
        <taxon>Neisseriaceae</taxon>
        <taxon>Vitreoscilla</taxon>
    </lineage>
</organism>
<protein>
    <submittedName>
        <fullName evidence="3">Uncharacterized protein</fullName>
    </submittedName>
</protein>
<keyword evidence="4" id="KW-1185">Reference proteome</keyword>
<proteinExistence type="predicted"/>
<reference evidence="3" key="1">
    <citation type="submission" date="2021-12" db="EMBL/GenBank/DDBJ databases">
        <authorList>
            <person name="Veyrier F.J."/>
        </authorList>
    </citation>
    <scope>NUCLEOTIDE SEQUENCE</scope>
    <source>
        <strain evidence="3">SN4</strain>
    </source>
</reference>